<evidence type="ECO:0000256" key="1">
    <source>
        <dbReference type="ARBA" id="ARBA00022679"/>
    </source>
</evidence>
<dbReference type="EMBL" id="MHNB01000021">
    <property type="protein sequence ID" value="OGZ36789.1"/>
    <property type="molecule type" value="Genomic_DNA"/>
</dbReference>
<reference evidence="4 5" key="1">
    <citation type="journal article" date="2016" name="Nat. Commun.">
        <title>Thousands of microbial genomes shed light on interconnected biogeochemical processes in an aquifer system.</title>
        <authorList>
            <person name="Anantharaman K."/>
            <person name="Brown C.T."/>
            <person name="Hug L.A."/>
            <person name="Sharon I."/>
            <person name="Castelle C.J."/>
            <person name="Probst A.J."/>
            <person name="Thomas B.C."/>
            <person name="Singh A."/>
            <person name="Wilkins M.J."/>
            <person name="Karaoz U."/>
            <person name="Brodie E.L."/>
            <person name="Williams K.H."/>
            <person name="Hubbard S.S."/>
            <person name="Banfield J.F."/>
        </authorList>
    </citation>
    <scope>NUCLEOTIDE SEQUENCE [LARGE SCALE GENOMIC DNA]</scope>
</reference>
<dbReference type="STRING" id="1801997.A3J64_02475"/>
<sequence length="327" mass="36071">MYDIITFGSATQDVFLSSRKFQVAEDERFITKKGLCVPLGSKIDIENVFFSVGGCGVNSAVTFSRQGFKAAYLGQVGKDLSGQAIKEELLKQAVSLELLKETDKWPTAYSLILTLPEVERSILEYLGASHRLTKEDIPFDKIKADWFYISSLSGESHKIFEPLVNFAYENKIKMTVNPGKTQLKEGLAALRSLLNKIDILILNSEEAAQLTEIDFQKEKEIFQKLDEWVDGLVVMTKGPKGVVASDGKNLYSAGIPESDFIDRTGAGDAFGSAFVAGWIDKQDITHAIQLGTANATSCLQEMGATKGLLKKSEWGPWPKVEVRVSKI</sequence>
<evidence type="ECO:0000313" key="4">
    <source>
        <dbReference type="EMBL" id="OGZ36789.1"/>
    </source>
</evidence>
<name>A0A1G2FFF8_9BACT</name>
<dbReference type="InterPro" id="IPR011611">
    <property type="entry name" value="PfkB_dom"/>
</dbReference>
<evidence type="ECO:0000259" key="3">
    <source>
        <dbReference type="Pfam" id="PF00294"/>
    </source>
</evidence>
<organism evidence="4 5">
    <name type="scientific">Candidatus Portnoybacteria bacterium RIFCSPHIGHO2_12_FULL_38_9</name>
    <dbReference type="NCBI Taxonomy" id="1801997"/>
    <lineage>
        <taxon>Bacteria</taxon>
        <taxon>Candidatus Portnoyibacteriota</taxon>
    </lineage>
</organism>
<gene>
    <name evidence="4" type="ORF">A3J64_02475</name>
</gene>
<dbReference type="Gene3D" id="3.40.1190.20">
    <property type="match status" value="1"/>
</dbReference>
<dbReference type="PANTHER" id="PTHR10584">
    <property type="entry name" value="SUGAR KINASE"/>
    <property type="match status" value="1"/>
</dbReference>
<keyword evidence="2" id="KW-0418">Kinase</keyword>
<dbReference type="GO" id="GO:0006796">
    <property type="term" value="P:phosphate-containing compound metabolic process"/>
    <property type="evidence" value="ECO:0007669"/>
    <property type="project" value="UniProtKB-ARBA"/>
</dbReference>
<accession>A0A1G2FFF8</accession>
<comment type="caution">
    <text evidence="4">The sequence shown here is derived from an EMBL/GenBank/DDBJ whole genome shotgun (WGS) entry which is preliminary data.</text>
</comment>
<dbReference type="Pfam" id="PF00294">
    <property type="entry name" value="PfkB"/>
    <property type="match status" value="1"/>
</dbReference>
<dbReference type="PRINTS" id="PR00990">
    <property type="entry name" value="RIBOKINASE"/>
</dbReference>
<dbReference type="SUPFAM" id="SSF53613">
    <property type="entry name" value="Ribokinase-like"/>
    <property type="match status" value="1"/>
</dbReference>
<proteinExistence type="predicted"/>
<evidence type="ECO:0000313" key="5">
    <source>
        <dbReference type="Proteomes" id="UP000177061"/>
    </source>
</evidence>
<keyword evidence="1" id="KW-0808">Transferase</keyword>
<evidence type="ECO:0000256" key="2">
    <source>
        <dbReference type="ARBA" id="ARBA00022777"/>
    </source>
</evidence>
<dbReference type="PANTHER" id="PTHR10584:SF166">
    <property type="entry name" value="RIBOKINASE"/>
    <property type="match status" value="1"/>
</dbReference>
<dbReference type="AlphaFoldDB" id="A0A1G2FFF8"/>
<dbReference type="GO" id="GO:0016301">
    <property type="term" value="F:kinase activity"/>
    <property type="evidence" value="ECO:0007669"/>
    <property type="project" value="UniProtKB-KW"/>
</dbReference>
<dbReference type="InterPro" id="IPR029056">
    <property type="entry name" value="Ribokinase-like"/>
</dbReference>
<dbReference type="Proteomes" id="UP000177061">
    <property type="component" value="Unassembled WGS sequence"/>
</dbReference>
<protein>
    <recommendedName>
        <fullName evidence="3">Carbohydrate kinase PfkB domain-containing protein</fullName>
    </recommendedName>
</protein>
<feature type="domain" description="Carbohydrate kinase PfkB" evidence="3">
    <location>
        <begin position="44"/>
        <end position="307"/>
    </location>
</feature>
<dbReference type="InterPro" id="IPR002139">
    <property type="entry name" value="Ribo/fructo_kinase"/>
</dbReference>